<accession>A0A2M9YU00</accession>
<organism evidence="1 4">
    <name type="scientific">Leptospira adleri</name>
    <dbReference type="NCBI Taxonomy" id="2023186"/>
    <lineage>
        <taxon>Bacteria</taxon>
        <taxon>Pseudomonadati</taxon>
        <taxon>Spirochaetota</taxon>
        <taxon>Spirochaetia</taxon>
        <taxon>Leptospirales</taxon>
        <taxon>Leptospiraceae</taxon>
        <taxon>Leptospira</taxon>
    </lineage>
</organism>
<dbReference type="Proteomes" id="UP000232188">
    <property type="component" value="Unassembled WGS sequence"/>
</dbReference>
<dbReference type="Proteomes" id="UP000232149">
    <property type="component" value="Unassembled WGS sequence"/>
</dbReference>
<reference evidence="3 4" key="1">
    <citation type="submission" date="2017-07" db="EMBL/GenBank/DDBJ databases">
        <title>Leptospira spp. isolated from tropical soils.</title>
        <authorList>
            <person name="Thibeaux R."/>
            <person name="Iraola G."/>
            <person name="Ferres I."/>
            <person name="Bierque E."/>
            <person name="Girault D."/>
            <person name="Soupe-Gilbert M.-E."/>
            <person name="Picardeau M."/>
            <person name="Goarant C."/>
        </authorList>
    </citation>
    <scope>NUCLEOTIDE SEQUENCE [LARGE SCALE GENOMIC DNA]</scope>
    <source>
        <strain evidence="1 4">FH2-B-C1</strain>
        <strain evidence="2 3">FH2-B-D1</strain>
    </source>
</reference>
<gene>
    <name evidence="2" type="ORF">CH376_15970</name>
    <name evidence="1" type="ORF">CH380_00315</name>
</gene>
<dbReference type="RefSeq" id="WP_100783744.1">
    <property type="nucleotide sequence ID" value="NZ_NPDU01000045.1"/>
</dbReference>
<protein>
    <recommendedName>
        <fullName evidence="5">VOC family protein</fullName>
    </recommendedName>
</protein>
<evidence type="ECO:0000313" key="4">
    <source>
        <dbReference type="Proteomes" id="UP000232188"/>
    </source>
</evidence>
<keyword evidence="3" id="KW-1185">Reference proteome</keyword>
<dbReference type="EMBL" id="NPDU01000045">
    <property type="protein sequence ID" value="PJZ60941.1"/>
    <property type="molecule type" value="Genomic_DNA"/>
</dbReference>
<sequence>MIQFYASNFQSLDCTVSANLYSELFGLKIKKSSMVHSELFWENGSILLFSKESKNCPVSPGTLTFRIQKSEWENLRILLLSRGFSMETQDSQYSSVLDPWKNRIWFYFE</sequence>
<comment type="caution">
    <text evidence="1">The sequence shown here is derived from an EMBL/GenBank/DDBJ whole genome shotgun (WGS) entry which is preliminary data.</text>
</comment>
<proteinExistence type="predicted"/>
<dbReference type="OrthoDB" id="333388at2"/>
<evidence type="ECO:0000313" key="1">
    <source>
        <dbReference type="EMBL" id="PJZ54999.1"/>
    </source>
</evidence>
<evidence type="ECO:0000313" key="3">
    <source>
        <dbReference type="Proteomes" id="UP000232149"/>
    </source>
</evidence>
<dbReference type="EMBL" id="NPDV01000001">
    <property type="protein sequence ID" value="PJZ54999.1"/>
    <property type="molecule type" value="Genomic_DNA"/>
</dbReference>
<dbReference type="AlphaFoldDB" id="A0A2M9YU00"/>
<evidence type="ECO:0008006" key="5">
    <source>
        <dbReference type="Google" id="ProtNLM"/>
    </source>
</evidence>
<evidence type="ECO:0000313" key="2">
    <source>
        <dbReference type="EMBL" id="PJZ60941.1"/>
    </source>
</evidence>
<name>A0A2M9YU00_9LEPT</name>